<dbReference type="Pfam" id="PF00534">
    <property type="entry name" value="Glycos_transf_1"/>
    <property type="match status" value="1"/>
</dbReference>
<feature type="domain" description="Glycosyltransferase subfamily 4-like N-terminal" evidence="2">
    <location>
        <begin position="41"/>
        <end position="198"/>
    </location>
</feature>
<dbReference type="KEGG" id="pbs:Plabr_3556"/>
<evidence type="ECO:0000313" key="4">
    <source>
        <dbReference type="Proteomes" id="UP000006860"/>
    </source>
</evidence>
<feature type="domain" description="Glycosyl transferase family 1" evidence="1">
    <location>
        <begin position="202"/>
        <end position="355"/>
    </location>
</feature>
<evidence type="ECO:0000259" key="2">
    <source>
        <dbReference type="Pfam" id="PF13439"/>
    </source>
</evidence>
<proteinExistence type="predicted"/>
<dbReference type="HOGENOM" id="CLU_009583_0_3_0"/>
<gene>
    <name evidence="3" type="ordered locus">Plabr_3556</name>
</gene>
<dbReference type="InterPro" id="IPR028098">
    <property type="entry name" value="Glyco_trans_4-like_N"/>
</dbReference>
<dbReference type="EMBL" id="CP002546">
    <property type="protein sequence ID" value="ADY61153.1"/>
    <property type="molecule type" value="Genomic_DNA"/>
</dbReference>
<dbReference type="SUPFAM" id="SSF53756">
    <property type="entry name" value="UDP-Glycosyltransferase/glycogen phosphorylase"/>
    <property type="match status" value="1"/>
</dbReference>
<dbReference type="PANTHER" id="PTHR12526">
    <property type="entry name" value="GLYCOSYLTRANSFERASE"/>
    <property type="match status" value="1"/>
</dbReference>
<dbReference type="Gene3D" id="3.40.50.2000">
    <property type="entry name" value="Glycogen Phosphorylase B"/>
    <property type="match status" value="2"/>
</dbReference>
<organism evidence="3 4">
    <name type="scientific">Rubinisphaera brasiliensis (strain ATCC 49424 / DSM 5305 / JCM 21570 / IAM 15109 / NBRC 103401 / IFAM 1448)</name>
    <name type="common">Planctomyces brasiliensis</name>
    <dbReference type="NCBI Taxonomy" id="756272"/>
    <lineage>
        <taxon>Bacteria</taxon>
        <taxon>Pseudomonadati</taxon>
        <taxon>Planctomycetota</taxon>
        <taxon>Planctomycetia</taxon>
        <taxon>Planctomycetales</taxon>
        <taxon>Planctomycetaceae</taxon>
        <taxon>Rubinisphaera</taxon>
    </lineage>
</organism>
<dbReference type="GO" id="GO:0016757">
    <property type="term" value="F:glycosyltransferase activity"/>
    <property type="evidence" value="ECO:0007669"/>
    <property type="project" value="InterPro"/>
</dbReference>
<dbReference type="Pfam" id="PF13439">
    <property type="entry name" value="Glyco_transf_4"/>
    <property type="match status" value="1"/>
</dbReference>
<dbReference type="STRING" id="756272.Plabr_3556"/>
<name>F0SP50_RUBBR</name>
<dbReference type="InterPro" id="IPR001296">
    <property type="entry name" value="Glyco_trans_1"/>
</dbReference>
<protein>
    <submittedName>
        <fullName evidence="3">Glycosyl transferase group 1</fullName>
    </submittedName>
</protein>
<keyword evidence="4" id="KW-1185">Reference proteome</keyword>
<evidence type="ECO:0000313" key="3">
    <source>
        <dbReference type="EMBL" id="ADY61153.1"/>
    </source>
</evidence>
<dbReference type="AlphaFoldDB" id="F0SP50"/>
<dbReference type="Proteomes" id="UP000006860">
    <property type="component" value="Chromosome"/>
</dbReference>
<dbReference type="PANTHER" id="PTHR12526:SF630">
    <property type="entry name" value="GLYCOSYLTRANSFERASE"/>
    <property type="match status" value="1"/>
</dbReference>
<keyword evidence="3" id="KW-0808">Transferase</keyword>
<dbReference type="eggNOG" id="COG0438">
    <property type="taxonomic scope" value="Bacteria"/>
</dbReference>
<sequence>MTELTQLPETTQSTGLVKQHAAEQKSAALGVCHVSMCLATGGLERLLVEFAQRVDSHRFRQNFAALGSVGGPADEIAEAGCGVHRLQELAGNGKWARVRQLASILREQSIQIVHTHNTYAHFYGTLAAKLAGVPVVINTQHGRGCGTHWKQRIHFMLANRLTRKVLAVSEDSARICRTQDPLSRRKIEPLWNGIDLSRFAYHGPSMQPHAISVARLSPEKDFPTLLQATRLVVDRNPDFRLTIVGDGQERQKLTDLTSQLQLTEQVTFLGERRDVPDLLRDASMFVSSTSTEGISLTLLEAMAVGLPIITTSVGGNPEVVEDGVTGHLVPPADPESLANAICEHLLQRDTWQAMGTLSRSRVERQFDINRMISDYETLYTELTSRN</sequence>
<dbReference type="OrthoDB" id="232381at2"/>
<evidence type="ECO:0000259" key="1">
    <source>
        <dbReference type="Pfam" id="PF00534"/>
    </source>
</evidence>
<dbReference type="RefSeq" id="WP_013629872.1">
    <property type="nucleotide sequence ID" value="NC_015174.1"/>
</dbReference>
<accession>F0SP50</accession>
<reference evidence="4" key="1">
    <citation type="submission" date="2011-02" db="EMBL/GenBank/DDBJ databases">
        <title>The complete genome of Planctomyces brasiliensis DSM 5305.</title>
        <authorList>
            <person name="Lucas S."/>
            <person name="Copeland A."/>
            <person name="Lapidus A."/>
            <person name="Bruce D."/>
            <person name="Goodwin L."/>
            <person name="Pitluck S."/>
            <person name="Kyrpides N."/>
            <person name="Mavromatis K."/>
            <person name="Pagani I."/>
            <person name="Ivanova N."/>
            <person name="Ovchinnikova G."/>
            <person name="Lu M."/>
            <person name="Detter J.C."/>
            <person name="Han C."/>
            <person name="Land M."/>
            <person name="Hauser L."/>
            <person name="Markowitz V."/>
            <person name="Cheng J.-F."/>
            <person name="Hugenholtz P."/>
            <person name="Woyke T."/>
            <person name="Wu D."/>
            <person name="Tindall B."/>
            <person name="Pomrenke H.G."/>
            <person name="Brambilla E."/>
            <person name="Klenk H.-P."/>
            <person name="Eisen J.A."/>
        </authorList>
    </citation>
    <scope>NUCLEOTIDE SEQUENCE [LARGE SCALE GENOMIC DNA]</scope>
    <source>
        <strain evidence="4">ATCC 49424 / DSM 5305 / JCM 21570 / NBRC 103401 / IFAM 1448</strain>
    </source>
</reference>